<dbReference type="AlphaFoldDB" id="B0D592"/>
<dbReference type="GeneID" id="6074491"/>
<accession>B0D592</accession>
<keyword evidence="2" id="KW-1185">Reference proteome</keyword>
<dbReference type="Proteomes" id="UP000001194">
    <property type="component" value="Unassembled WGS sequence"/>
</dbReference>
<name>B0D592_LACBS</name>
<dbReference type="OrthoDB" id="338614at2759"/>
<reference evidence="1 2" key="1">
    <citation type="journal article" date="2008" name="Nature">
        <title>The genome of Laccaria bicolor provides insights into mycorrhizal symbiosis.</title>
        <authorList>
            <person name="Martin F."/>
            <person name="Aerts A."/>
            <person name="Ahren D."/>
            <person name="Brun A."/>
            <person name="Danchin E.G.J."/>
            <person name="Duchaussoy F."/>
            <person name="Gibon J."/>
            <person name="Kohler A."/>
            <person name="Lindquist E."/>
            <person name="Pereda V."/>
            <person name="Salamov A."/>
            <person name="Shapiro H.J."/>
            <person name="Wuyts J."/>
            <person name="Blaudez D."/>
            <person name="Buee M."/>
            <person name="Brokstein P."/>
            <person name="Canbaeck B."/>
            <person name="Cohen D."/>
            <person name="Courty P.E."/>
            <person name="Coutinho P.M."/>
            <person name="Delaruelle C."/>
            <person name="Detter J.C."/>
            <person name="Deveau A."/>
            <person name="DiFazio S."/>
            <person name="Duplessis S."/>
            <person name="Fraissinet-Tachet L."/>
            <person name="Lucic E."/>
            <person name="Frey-Klett P."/>
            <person name="Fourrey C."/>
            <person name="Feussner I."/>
            <person name="Gay G."/>
            <person name="Grimwood J."/>
            <person name="Hoegger P.J."/>
            <person name="Jain P."/>
            <person name="Kilaru S."/>
            <person name="Labbe J."/>
            <person name="Lin Y.C."/>
            <person name="Legue V."/>
            <person name="Le Tacon F."/>
            <person name="Marmeisse R."/>
            <person name="Melayah D."/>
            <person name="Montanini B."/>
            <person name="Muratet M."/>
            <person name="Nehls U."/>
            <person name="Niculita-Hirzel H."/>
            <person name="Oudot-Le Secq M.P."/>
            <person name="Peter M."/>
            <person name="Quesneville H."/>
            <person name="Rajashekar B."/>
            <person name="Reich M."/>
            <person name="Rouhier N."/>
            <person name="Schmutz J."/>
            <person name="Yin T."/>
            <person name="Chalot M."/>
            <person name="Henrissat B."/>
            <person name="Kuees U."/>
            <person name="Lucas S."/>
            <person name="Van de Peer Y."/>
            <person name="Podila G.K."/>
            <person name="Polle A."/>
            <person name="Pukkila P.J."/>
            <person name="Richardson P.M."/>
            <person name="Rouze P."/>
            <person name="Sanders I.R."/>
            <person name="Stajich J.E."/>
            <person name="Tunlid A."/>
            <person name="Tuskan G."/>
            <person name="Grigoriev I.V."/>
        </authorList>
    </citation>
    <scope>NUCLEOTIDE SEQUENCE [LARGE SCALE GENOMIC DNA]</scope>
    <source>
        <strain evidence="2">S238N-H82 / ATCC MYA-4686</strain>
    </source>
</reference>
<evidence type="ECO:0000313" key="2">
    <source>
        <dbReference type="Proteomes" id="UP000001194"/>
    </source>
</evidence>
<evidence type="ECO:0000313" key="1">
    <source>
        <dbReference type="EMBL" id="EDR10475.1"/>
    </source>
</evidence>
<dbReference type="RefSeq" id="XP_001878925.1">
    <property type="nucleotide sequence ID" value="XM_001878890.1"/>
</dbReference>
<proteinExistence type="predicted"/>
<dbReference type="InParanoid" id="B0D592"/>
<protein>
    <submittedName>
        <fullName evidence="1">Predicted protein</fullName>
    </submittedName>
</protein>
<gene>
    <name evidence="1" type="ORF">LACBIDRAFT_316909</name>
</gene>
<dbReference type="HOGENOM" id="CLU_2498242_0_0_1"/>
<dbReference type="KEGG" id="lbc:LACBIDRAFT_316909"/>
<dbReference type="EMBL" id="DS547097">
    <property type="protein sequence ID" value="EDR10475.1"/>
    <property type="molecule type" value="Genomic_DNA"/>
</dbReference>
<organism evidence="2">
    <name type="scientific">Laccaria bicolor (strain S238N-H82 / ATCC MYA-4686)</name>
    <name type="common">Bicoloured deceiver</name>
    <name type="synonym">Laccaria laccata var. bicolor</name>
    <dbReference type="NCBI Taxonomy" id="486041"/>
    <lineage>
        <taxon>Eukaryota</taxon>
        <taxon>Fungi</taxon>
        <taxon>Dikarya</taxon>
        <taxon>Basidiomycota</taxon>
        <taxon>Agaricomycotina</taxon>
        <taxon>Agaricomycetes</taxon>
        <taxon>Agaricomycetidae</taxon>
        <taxon>Agaricales</taxon>
        <taxon>Agaricineae</taxon>
        <taxon>Hydnangiaceae</taxon>
        <taxon>Laccaria</taxon>
    </lineage>
</organism>
<sequence>MLNLDGLSTPPRQPLFKSEDFLDGGTHGAERTTANNATQDTLRPTTSHAIIPPTAACLTSAKAAADAERLCDDDNAVFLLMDSRES</sequence>